<dbReference type="SUPFAM" id="SSF55048">
    <property type="entry name" value="Probable ACP-binding domain of malonyl-CoA ACP transacylase"/>
    <property type="match status" value="1"/>
</dbReference>
<dbReference type="Pfam" id="PF00698">
    <property type="entry name" value="Acyl_transf_1"/>
    <property type="match status" value="1"/>
</dbReference>
<feature type="domain" description="Carrier" evidence="5">
    <location>
        <begin position="1217"/>
        <end position="1297"/>
    </location>
</feature>
<dbReference type="Gene3D" id="3.40.366.10">
    <property type="entry name" value="Malonyl-Coenzyme A Acyl Carrier Protein, domain 2"/>
    <property type="match status" value="1"/>
</dbReference>
<dbReference type="InterPro" id="IPR004432">
    <property type="entry name" value="Omega_3_polyunsat_FA_synth"/>
</dbReference>
<organism evidence="7 8">
    <name type="scientific">Gloeocapsopsis crepidinum LEGE 06123</name>
    <dbReference type="NCBI Taxonomy" id="588587"/>
    <lineage>
        <taxon>Bacteria</taxon>
        <taxon>Bacillati</taxon>
        <taxon>Cyanobacteriota</taxon>
        <taxon>Cyanophyceae</taxon>
        <taxon>Oscillatoriophycideae</taxon>
        <taxon>Chroococcales</taxon>
        <taxon>Chroococcaceae</taxon>
        <taxon>Gloeocapsopsis</taxon>
    </lineage>
</organism>
<dbReference type="InterPro" id="IPR020841">
    <property type="entry name" value="PKS_Beta-ketoAc_synthase_dom"/>
</dbReference>
<evidence type="ECO:0000313" key="8">
    <source>
        <dbReference type="Proteomes" id="UP000651156"/>
    </source>
</evidence>
<dbReference type="SUPFAM" id="SSF53901">
    <property type="entry name" value="Thiolase-like"/>
    <property type="match status" value="1"/>
</dbReference>
<dbReference type="Gene3D" id="3.30.70.250">
    <property type="entry name" value="Malonyl-CoA ACP transacylase, ACP-binding"/>
    <property type="match status" value="1"/>
</dbReference>
<evidence type="ECO:0000256" key="4">
    <source>
        <dbReference type="SAM" id="MobiDB-lite"/>
    </source>
</evidence>
<dbReference type="InterPro" id="IPR018201">
    <property type="entry name" value="Ketoacyl_synth_AS"/>
</dbReference>
<dbReference type="InterPro" id="IPR016039">
    <property type="entry name" value="Thiolase-like"/>
</dbReference>
<dbReference type="Pfam" id="PF02801">
    <property type="entry name" value="Ketoacyl-synt_C"/>
    <property type="match status" value="1"/>
</dbReference>
<dbReference type="SMART" id="SM00825">
    <property type="entry name" value="PKS_KS"/>
    <property type="match status" value="1"/>
</dbReference>
<dbReference type="Gene3D" id="1.10.1200.10">
    <property type="entry name" value="ACP-like"/>
    <property type="match status" value="2"/>
</dbReference>
<dbReference type="SUPFAM" id="SSF52151">
    <property type="entry name" value="FabD/lysophospholipase-like"/>
    <property type="match status" value="1"/>
</dbReference>
<comment type="caution">
    <text evidence="7">The sequence shown here is derived from an EMBL/GenBank/DDBJ whole genome shotgun (WGS) entry which is preliminary data.</text>
</comment>
<dbReference type="PROSITE" id="PS52004">
    <property type="entry name" value="KS3_2"/>
    <property type="match status" value="1"/>
</dbReference>
<keyword evidence="2" id="KW-0597">Phosphoprotein</keyword>
<protein>
    <submittedName>
        <fullName evidence="7">Acyltransferase domain-containing protein</fullName>
    </submittedName>
</protein>
<dbReference type="Pfam" id="PF16197">
    <property type="entry name" value="KAsynt_C_assoc"/>
    <property type="match status" value="1"/>
</dbReference>
<dbReference type="Proteomes" id="UP000651156">
    <property type="component" value="Unassembled WGS sequence"/>
</dbReference>
<dbReference type="InterPro" id="IPR001227">
    <property type="entry name" value="Ac_transferase_dom_sf"/>
</dbReference>
<dbReference type="InterPro" id="IPR036736">
    <property type="entry name" value="ACP-like_sf"/>
</dbReference>
<dbReference type="InterPro" id="IPR052568">
    <property type="entry name" value="PKS-FAS_Synthase"/>
</dbReference>
<dbReference type="PROSITE" id="PS00606">
    <property type="entry name" value="KS3_1"/>
    <property type="match status" value="1"/>
</dbReference>
<dbReference type="Pfam" id="PF00550">
    <property type="entry name" value="PP-binding"/>
    <property type="match status" value="2"/>
</dbReference>
<accession>A0ABR9UN58</accession>
<dbReference type="GO" id="GO:0016746">
    <property type="term" value="F:acyltransferase activity"/>
    <property type="evidence" value="ECO:0007669"/>
    <property type="project" value="UniProtKB-KW"/>
</dbReference>
<reference evidence="7 8" key="1">
    <citation type="submission" date="2020-10" db="EMBL/GenBank/DDBJ databases">
        <authorList>
            <person name="Castelo-Branco R."/>
            <person name="Eusebio N."/>
            <person name="Adriana R."/>
            <person name="Vieira A."/>
            <person name="Brugerolle De Fraissinette N."/>
            <person name="Rezende De Castro R."/>
            <person name="Schneider M.P."/>
            <person name="Vasconcelos V."/>
            <person name="Leao P.N."/>
        </authorList>
    </citation>
    <scope>NUCLEOTIDE SEQUENCE [LARGE SCALE GENOMIC DNA]</scope>
    <source>
        <strain evidence="7 8">LEGE 06123</strain>
    </source>
</reference>
<dbReference type="PANTHER" id="PTHR43074">
    <property type="entry name" value="OMEGA-3 POLYUNSATURATED FATTY ACID SYNTHASE PFAB-RELATED"/>
    <property type="match status" value="1"/>
</dbReference>
<dbReference type="NCBIfam" id="TIGR02813">
    <property type="entry name" value="omega_3_PfaA"/>
    <property type="match status" value="1"/>
</dbReference>
<proteinExistence type="predicted"/>
<dbReference type="InterPro" id="IPR032821">
    <property type="entry name" value="PKS_assoc"/>
</dbReference>
<dbReference type="InterPro" id="IPR014030">
    <property type="entry name" value="Ketoacyl_synth_N"/>
</dbReference>
<gene>
    <name evidence="7" type="ORF">IQ230_04990</name>
</gene>
<evidence type="ECO:0000259" key="6">
    <source>
        <dbReference type="PROSITE" id="PS52004"/>
    </source>
</evidence>
<dbReference type="SMART" id="SM00827">
    <property type="entry name" value="PKS_AT"/>
    <property type="match status" value="1"/>
</dbReference>
<evidence type="ECO:0000256" key="2">
    <source>
        <dbReference type="ARBA" id="ARBA00022553"/>
    </source>
</evidence>
<feature type="compositionally biased region" description="Low complexity" evidence="4">
    <location>
        <begin position="1008"/>
        <end position="1017"/>
    </location>
</feature>
<dbReference type="CDD" id="cd00833">
    <property type="entry name" value="PKS"/>
    <property type="match status" value="1"/>
</dbReference>
<dbReference type="SUPFAM" id="SSF47336">
    <property type="entry name" value="ACP-like"/>
    <property type="match status" value="2"/>
</dbReference>
<feature type="region of interest" description="Disordered" evidence="4">
    <location>
        <begin position="1008"/>
        <end position="1028"/>
    </location>
</feature>
<keyword evidence="1" id="KW-0596">Phosphopantetheine</keyword>
<dbReference type="Pfam" id="PF00109">
    <property type="entry name" value="ketoacyl-synt"/>
    <property type="match status" value="1"/>
</dbReference>
<evidence type="ECO:0000256" key="1">
    <source>
        <dbReference type="ARBA" id="ARBA00022450"/>
    </source>
</evidence>
<dbReference type="PANTHER" id="PTHR43074:SF1">
    <property type="entry name" value="BETA-KETOACYL SYNTHASE FAMILY PROTEIN-RELATED"/>
    <property type="match status" value="1"/>
</dbReference>
<dbReference type="InterPro" id="IPR016035">
    <property type="entry name" value="Acyl_Trfase/lysoPLipase"/>
</dbReference>
<feature type="domain" description="Ketosynthase family 3 (KS3)" evidence="6">
    <location>
        <begin position="50"/>
        <end position="505"/>
    </location>
</feature>
<dbReference type="Gene3D" id="3.40.50.720">
    <property type="entry name" value="NAD(P)-binding Rossmann-like Domain"/>
    <property type="match status" value="1"/>
</dbReference>
<sequence length="1674" mass="183026">MFACNITVALTQLQNEIRNCETALMKLIQKKKSMAEKVLEPDTINTQLQKNPIAIIGMASLFPQSRNTQQYWQKIIEKVDCITDVPPSRWDVDTYYDPNPRAPDKTYCKRGGFIPDIDFNPMEFGLPPNILEVTDVSQLLGLVVAKEAMEDAGYDEKRQFNRDRTGVVLGVALARQLAMPLGARLQYPVWEKALKSSGLSDADTQKVIDKIKSAYVNWEENAFPGMLANVVSGRIANRLDFGGTNCVVDAACASSLGALRMAMSELLEHRCDMMLTGGVDTDNSIVAYMCFSKTPAVSPSENVKPFDAESDGMMLGEGVGMIVLKRLADAERDGDKIYAVIKGIGTSSDGKYKSIYAPRPEGQVRALRRAYEDAGCSPASVGLIEAHGTGTMAGDPTEFSALKAFFEETDIGKQKIALGSVKSQIGHTKAAAGAASLIKTALALHHKVLPPTINVTKPNPKLKIEDSPFYLNTETRPWFQGDTPRRAGVSSFGFGGTNYHVVLEEYTKEHNSYPYRIHQTPQIVLLSAAMPEQLQHKCADLLAKLQGEASEKHFTQVVAASRTLEIPVTDARLGFVANSVTEAIALLQVSVEQLKKHSTDWEHPQGIYYRRSGIDSTGKVVALFSGQGSQYLEMGKELALNFPCLRQVYQQMDNLLSKDGLQPISDVVFPPPVFDNAQRQKQQEALQRTEYAQPAIGVFSAGLYKILQQAGFKPDFVAGHSFGELTALWAAEVLSDEDYLALVKARGQAMATPKEPNVDAGAMLAVKGDVTQATTLIKQFPLVTIANFNSTKQIVLAGTKPEITQVQQALNGQGFSTVILPVAAAFHTPLVGYAQKPFAHAIEATRFQEPKTSVYSNVTGKAYPKEPQAIQKILKEHLLNSVLFKDQIENIYASGGYFFVEFGPRNILANLVKDTLGDRPHLAVAVNAHKQQNSDRTLRSAVVQLRVAGLSLGDIDPYQLESKIPQVQGNKALNVRLNSANYISEKTQTAFAQALAETHVISSAISTTTTPAPTSATNGHHSQPISAASPEPKTVVATQPSLPQPVAVDYQKMLDSIESTLTQFNDHHGDILQVHEQSLKHQTEYAQTFYQLTQQQSLLTNQNAATRDSLERSMMRFHDHQAETLRIHEQYLQQQMEHTHNFFELIEQKYESVIEGGVTKEALSPTPVSNGNGHQANGNGTTLVEIASVPQTQEEPQIPETASVIVPPVEPAPETSIDVTELSQTLLNVVSDKTGYPVEMLELEMDMEADLGIDSIKRVEILGALLELNPGLPQPNPEELAELRTLGQIAEYMSSIATTLPVKAATVEEVSHNASATPVTPIPESPPTEKASVPETSIDAADLSQTLLNVVSDKTGYPVEMLELEMDMEADLGIDSIKRVEILGALLELNPGLPQPNPEELAELRTLGQIAEYMSSIAGNLTEEEILPKKQDSGEPETNHSIIRSVVKLKVLPPPDRLECNLPQQHVCLITDDGSALTTQLAQALTAKGEKVVVLSFPESVIAQRANVDDTIGRIVLEDLTETRLQQLKELQYGSIGTFIHLHPAIDNSEEIAYLNSEALLKHIFLIAKHLKEPLNQAASQGRSCFVTVTHLDGELGIGQKTNYSAIAGGLFGLTKTLNQEWESVFCRAIDISTDIDAQQAVKHILAEIQDPNRLISEVGYGAKGRVTLESYEC</sequence>
<evidence type="ECO:0000313" key="7">
    <source>
        <dbReference type="EMBL" id="MBE9189731.1"/>
    </source>
</evidence>
<evidence type="ECO:0000259" key="5">
    <source>
        <dbReference type="PROSITE" id="PS50075"/>
    </source>
</evidence>
<keyword evidence="3" id="KW-0808">Transferase</keyword>
<dbReference type="InterPro" id="IPR016036">
    <property type="entry name" value="Malonyl_transacylase_ACP-bd"/>
</dbReference>
<dbReference type="InterPro" id="IPR009081">
    <property type="entry name" value="PP-bd_ACP"/>
</dbReference>
<dbReference type="Gene3D" id="3.40.47.10">
    <property type="match status" value="1"/>
</dbReference>
<feature type="domain" description="Carrier" evidence="5">
    <location>
        <begin position="1338"/>
        <end position="1418"/>
    </location>
</feature>
<dbReference type="PROSITE" id="PS50075">
    <property type="entry name" value="CARRIER"/>
    <property type="match status" value="2"/>
</dbReference>
<name>A0ABR9UN58_9CHRO</name>
<keyword evidence="7" id="KW-0012">Acyltransferase</keyword>
<dbReference type="InterPro" id="IPR014043">
    <property type="entry name" value="Acyl_transferase_dom"/>
</dbReference>
<evidence type="ECO:0000256" key="3">
    <source>
        <dbReference type="ARBA" id="ARBA00022679"/>
    </source>
</evidence>
<dbReference type="EMBL" id="JADEWN010000008">
    <property type="protein sequence ID" value="MBE9189731.1"/>
    <property type="molecule type" value="Genomic_DNA"/>
</dbReference>
<keyword evidence="8" id="KW-1185">Reference proteome</keyword>
<dbReference type="InterPro" id="IPR014031">
    <property type="entry name" value="Ketoacyl_synth_C"/>
</dbReference>